<reference evidence="4" key="1">
    <citation type="journal article" date="2019" name="Int. J. Syst. Evol. Microbiol.">
        <title>The Global Catalogue of Microorganisms (GCM) 10K type strain sequencing project: providing services to taxonomists for standard genome sequencing and annotation.</title>
        <authorList>
            <consortium name="The Broad Institute Genomics Platform"/>
            <consortium name="The Broad Institute Genome Sequencing Center for Infectious Disease"/>
            <person name="Wu L."/>
            <person name="Ma J."/>
        </authorList>
    </citation>
    <scope>NUCLEOTIDE SEQUENCE [LARGE SCALE GENOMIC DNA]</scope>
    <source>
        <strain evidence="4">JCM 17137</strain>
    </source>
</reference>
<accession>A0ABP7G0H4</accession>
<evidence type="ECO:0000313" key="4">
    <source>
        <dbReference type="Proteomes" id="UP001500908"/>
    </source>
</evidence>
<feature type="compositionally biased region" description="Basic and acidic residues" evidence="1">
    <location>
        <begin position="639"/>
        <end position="657"/>
    </location>
</feature>
<proteinExistence type="predicted"/>
<feature type="compositionally biased region" description="Basic and acidic residues" evidence="1">
    <location>
        <begin position="795"/>
        <end position="804"/>
    </location>
</feature>
<feature type="compositionally biased region" description="Low complexity" evidence="1">
    <location>
        <begin position="844"/>
        <end position="853"/>
    </location>
</feature>
<sequence>MTEYGGGRHGSPAEGDESSNQYPGSWFTPSSDRHRRQAQYQTPHEESGEAHEGRDSSPGAWPDTTERGRQWPYDPALPPEGTSGPYPAHSSYPGYTKSTGGYGTLGAAPGMAEPYPSALEGLGSPAPPPTGEGAGSSGAGGSETAAGMPPEPAQWHTGAGPPTGGSGDGHGEPERSPHAEPFPTSRETFDEAERAQPDEPVTAPFSATGGARAGDADRSRGADTPQEGQTPTEGGGIDPHSVYRFPTGGQGAAATGGGDESAGSHRDATGASPSPAADASQTFPAAGRGESTTDWRAGLGDSGGPDAQRQPSRDSPLRSGRDVSGLGEGRDEGAADSRTESGQAGSGAERLWRDDHSPATAVPSDWLATQQPAADDTAGWRESATGEGSGPGRRSDRAPGLAAEASDRSSTLLGESGPHNAATEAPEAWRERSGSPSSRPGAEPTDPRYTPGPPRPEDPLSGGAPERSREPGWPSRGSGDAGGTSHVGPAPAGYGSDRFDELGELPRDVNPSVSPPGVEGPGSDELGPLGRFDPSLSESSRAGARFDELGELPRDEERREHTGPASAPRFDELGELPHEDAWRGTERPEAPEPTERSDEPRNGDKPSGAHGFATSSGSDELGPLGRFDPSLSESSRAGARFDELGELPRDEERREHTGPASAPRFDELGELPHDGERRERTAPDSAPQFDELGQVPREEERRDSSLDVSSYDIDSESPTAAPGIPSDLRGDGGASDFSAFYSGSSETAEDRGHRGAEEPGEAMAGDGGTGSGNTWAFGRNDPRLPDYLRTGGGEDAPKRRDGSPEHTTQFVRRDGEGSGGDKDEHTETPLGMDSVVPPSNDPLGAIAAQQARGRGAEQPVEEPDELDRPVDTGAADRGQGDTGQQATVDELGDPSQWRHEPRRSDPGEGTREMPQVSSYADLAPESSSGESDSGEFGGDHGSGYVPEAPAAGYGDTGPDYGAFYASGSAEADAPTGAGAADSGEWRGDLGASAGETTAAWTPDFDYDDYGASERGPDAPAEYGYADDQYRPDYGPDRYDERAEPASSASRGRRSRSGRDRITEEFPGFQDEGAPDDEYPGYDVVEGWPETERLATATLWLGIAGLIPGIGLITSIVALVLAPRARRNIRRSQGELEGLTQVKAGVVMAWIGIALFVVGLAVGGGMVVGG</sequence>
<dbReference type="Proteomes" id="UP001500908">
    <property type="component" value="Unassembled WGS sequence"/>
</dbReference>
<comment type="caution">
    <text evidence="3">The sequence shown here is derived from an EMBL/GenBank/DDBJ whole genome shotgun (WGS) entry which is preliminary data.</text>
</comment>
<keyword evidence="2" id="KW-0472">Membrane</keyword>
<feature type="compositionally biased region" description="Basic and acidic residues" evidence="1">
    <location>
        <begin position="43"/>
        <end position="55"/>
    </location>
</feature>
<feature type="compositionally biased region" description="Basic and acidic residues" evidence="1">
    <location>
        <begin position="187"/>
        <end position="197"/>
    </location>
</feature>
<feature type="compositionally biased region" description="Basic and acidic residues" evidence="1">
    <location>
        <begin position="169"/>
        <end position="178"/>
    </location>
</feature>
<keyword evidence="2" id="KW-1133">Transmembrane helix</keyword>
<feature type="compositionally biased region" description="Basic and acidic residues" evidence="1">
    <location>
        <begin position="311"/>
        <end position="321"/>
    </location>
</feature>
<feature type="compositionally biased region" description="Basic and acidic residues" evidence="1">
    <location>
        <begin position="811"/>
        <end position="827"/>
    </location>
</feature>
<evidence type="ECO:0008006" key="5">
    <source>
        <dbReference type="Google" id="ProtNLM"/>
    </source>
</evidence>
<feature type="compositionally biased region" description="Gly residues" evidence="1">
    <location>
        <begin position="132"/>
        <end position="141"/>
    </location>
</feature>
<organism evidence="3 4">
    <name type="scientific">Salinactinospora qingdaonensis</name>
    <dbReference type="NCBI Taxonomy" id="702744"/>
    <lineage>
        <taxon>Bacteria</taxon>
        <taxon>Bacillati</taxon>
        <taxon>Actinomycetota</taxon>
        <taxon>Actinomycetes</taxon>
        <taxon>Streptosporangiales</taxon>
        <taxon>Nocardiopsidaceae</taxon>
        <taxon>Salinactinospora</taxon>
    </lineage>
</organism>
<evidence type="ECO:0000256" key="1">
    <source>
        <dbReference type="SAM" id="MobiDB-lite"/>
    </source>
</evidence>
<feature type="transmembrane region" description="Helical" evidence="2">
    <location>
        <begin position="1143"/>
        <end position="1167"/>
    </location>
</feature>
<feature type="compositionally biased region" description="Basic and acidic residues" evidence="1">
    <location>
        <begin position="696"/>
        <end position="705"/>
    </location>
</feature>
<feature type="compositionally biased region" description="Basic and acidic residues" evidence="1">
    <location>
        <begin position="328"/>
        <end position="339"/>
    </location>
</feature>
<evidence type="ECO:0000313" key="3">
    <source>
        <dbReference type="EMBL" id="GAA3753050.1"/>
    </source>
</evidence>
<feature type="compositionally biased region" description="Polar residues" evidence="1">
    <location>
        <begin position="18"/>
        <end position="30"/>
    </location>
</feature>
<keyword evidence="4" id="KW-1185">Reference proteome</keyword>
<feature type="compositionally biased region" description="Basic and acidic residues" evidence="1">
    <location>
        <begin position="569"/>
        <end position="604"/>
    </location>
</feature>
<dbReference type="RefSeq" id="WP_344973152.1">
    <property type="nucleotide sequence ID" value="NZ_BAABDD010000017.1"/>
</dbReference>
<feature type="compositionally biased region" description="Basic and acidic residues" evidence="1">
    <location>
        <begin position="544"/>
        <end position="562"/>
    </location>
</feature>
<feature type="region of interest" description="Disordered" evidence="1">
    <location>
        <begin position="1"/>
        <end position="1077"/>
    </location>
</feature>
<feature type="compositionally biased region" description="Basic and acidic residues" evidence="1">
    <location>
        <begin position="664"/>
        <end position="682"/>
    </location>
</feature>
<keyword evidence="2" id="KW-0812">Transmembrane</keyword>
<feature type="compositionally biased region" description="Low complexity" evidence="1">
    <location>
        <begin position="968"/>
        <end position="982"/>
    </location>
</feature>
<feature type="compositionally biased region" description="Basic and acidic residues" evidence="1">
    <location>
        <begin position="748"/>
        <end position="757"/>
    </location>
</feature>
<feature type="compositionally biased region" description="Basic and acidic residues" evidence="1">
    <location>
        <begin position="1027"/>
        <end position="1043"/>
    </location>
</feature>
<feature type="compositionally biased region" description="Gly residues" evidence="1">
    <location>
        <begin position="248"/>
        <end position="260"/>
    </location>
</feature>
<gene>
    <name evidence="3" type="ORF">GCM10022402_34840</name>
</gene>
<feature type="compositionally biased region" description="Low complexity" evidence="1">
    <location>
        <begin position="509"/>
        <end position="523"/>
    </location>
</feature>
<protein>
    <recommendedName>
        <fullName evidence="5">DUF4190 domain-containing protein</fullName>
    </recommendedName>
</protein>
<dbReference type="EMBL" id="BAABDD010000017">
    <property type="protein sequence ID" value="GAA3753050.1"/>
    <property type="molecule type" value="Genomic_DNA"/>
</dbReference>
<feature type="transmembrane region" description="Helical" evidence="2">
    <location>
        <begin position="1098"/>
        <end position="1122"/>
    </location>
</feature>
<feature type="compositionally biased region" description="Basic and acidic residues" evidence="1">
    <location>
        <begin position="896"/>
        <end position="911"/>
    </location>
</feature>
<name>A0ABP7G0H4_9ACTN</name>
<feature type="compositionally biased region" description="Basic and acidic residues" evidence="1">
    <location>
        <begin position="497"/>
        <end position="507"/>
    </location>
</feature>
<evidence type="ECO:0000256" key="2">
    <source>
        <dbReference type="SAM" id="Phobius"/>
    </source>
</evidence>